<organism evidence="8 9">
    <name type="scientific">Pseudocohnilembus persalinus</name>
    <name type="common">Ciliate</name>
    <dbReference type="NCBI Taxonomy" id="266149"/>
    <lineage>
        <taxon>Eukaryota</taxon>
        <taxon>Sar</taxon>
        <taxon>Alveolata</taxon>
        <taxon>Ciliophora</taxon>
        <taxon>Intramacronucleata</taxon>
        <taxon>Oligohymenophorea</taxon>
        <taxon>Scuticociliatia</taxon>
        <taxon>Philasterida</taxon>
        <taxon>Pseudocohnilembidae</taxon>
        <taxon>Pseudocohnilembus</taxon>
    </lineage>
</organism>
<comment type="catalytic activity">
    <reaction evidence="5">
        <text>S-ubiquitinyl-[E2 ubiquitin-conjugating enzyme]-L-cysteine + [acceptor protein]-L-lysine = [E2 ubiquitin-conjugating enzyme]-L-cysteine + N(6)-ubiquitinyl-[acceptor protein]-L-lysine.</text>
        <dbReference type="EC" id="2.3.2.27"/>
    </reaction>
</comment>
<dbReference type="PROSITE" id="PS51157">
    <property type="entry name" value="ZF_UBR"/>
    <property type="match status" value="1"/>
</dbReference>
<dbReference type="Pfam" id="PF02207">
    <property type="entry name" value="zf-UBR"/>
    <property type="match status" value="1"/>
</dbReference>
<comment type="caution">
    <text evidence="8">The sequence shown here is derived from an EMBL/GenBank/DDBJ whole genome shotgun (WGS) entry which is preliminary data.</text>
</comment>
<feature type="domain" description="UBR-type" evidence="7">
    <location>
        <begin position="97"/>
        <end position="186"/>
    </location>
</feature>
<dbReference type="CDD" id="cd19670">
    <property type="entry name" value="UBR-box_UBR1_2_3"/>
    <property type="match status" value="1"/>
</dbReference>
<keyword evidence="9" id="KW-1185">Reference proteome</keyword>
<feature type="transmembrane region" description="Helical" evidence="6">
    <location>
        <begin position="7"/>
        <end position="29"/>
    </location>
</feature>
<reference evidence="8 9" key="1">
    <citation type="journal article" date="2015" name="Sci. Rep.">
        <title>Genome of the facultative scuticociliatosis pathogen Pseudocohnilembus persalinus provides insight into its virulence through horizontal gene transfer.</title>
        <authorList>
            <person name="Xiong J."/>
            <person name="Wang G."/>
            <person name="Cheng J."/>
            <person name="Tian M."/>
            <person name="Pan X."/>
            <person name="Warren A."/>
            <person name="Jiang C."/>
            <person name="Yuan D."/>
            <person name="Miao W."/>
        </authorList>
    </citation>
    <scope>NUCLEOTIDE SEQUENCE [LARGE SCALE GENOMIC DNA]</scope>
    <source>
        <strain evidence="8">36N120E</strain>
    </source>
</reference>
<dbReference type="EMBL" id="LDAU01000153">
    <property type="protein sequence ID" value="KRX02694.1"/>
    <property type="molecule type" value="Genomic_DNA"/>
</dbReference>
<evidence type="ECO:0000313" key="8">
    <source>
        <dbReference type="EMBL" id="KRX02694.1"/>
    </source>
</evidence>
<keyword evidence="6" id="KW-0472">Membrane</keyword>
<gene>
    <name evidence="8" type="ORF">PPERSA_01811</name>
</gene>
<accession>A0A0V0QKI7</accession>
<evidence type="ECO:0000256" key="6">
    <source>
        <dbReference type="SAM" id="Phobius"/>
    </source>
</evidence>
<keyword evidence="1 5" id="KW-0479">Metal-binding</keyword>
<keyword evidence="5" id="KW-0833">Ubl conjugation pathway</keyword>
<evidence type="ECO:0000256" key="2">
    <source>
        <dbReference type="ARBA" id="ARBA00022771"/>
    </source>
</evidence>
<keyword evidence="3 5" id="KW-0862">Zinc</keyword>
<dbReference type="GO" id="GO:0008270">
    <property type="term" value="F:zinc ion binding"/>
    <property type="evidence" value="ECO:0007669"/>
    <property type="project" value="UniProtKB-UniRule"/>
</dbReference>
<dbReference type="OrthoDB" id="15304at2759"/>
<dbReference type="SMART" id="SM00396">
    <property type="entry name" value="ZnF_UBR1"/>
    <property type="match status" value="1"/>
</dbReference>
<sequence length="568" mass="67788">MKDRQNFFLKSAGIIGISIFSGYLAYTYIQKSKKLSSKLNSTLKNFEKKSKNQLKFTLTNISKIIHGEIQALVSSLGKKSILEFLPLCDVINFQEKPFCTHELKLDEVYYECKDCSRMLDLYKAYGEKITDNINAITICEQCFDHTQHEGHKYYKRNCTLIGGMQVCNCGHQDVMKQQGNCKNHQGVQRQKIQELYEKIDKQFLQGFQDIFVTYFMSIMHFIDNSIVIKQKESQDYLLVLVKQFVDKIQEICELNSMMDTEVFQHYCDRYYLESFFEKQKNNKEKCQCTIFTQLVRFNQVYSLEMMKQLTELMKIMTFYSQEMQEIYGMVCIKNFEFLFILSDIDVQVDNGIQKISSFYPSPMTQLIVYMSMDIESPFKLIDKLGKDYINPMKFLATRVNKENYHMELMMTLLTICYEYTFTPTLKKLMKNIDFYETLILLIYNYDSLYLEGTPQRPTLDNLVQDQELFISAEEIVNLVEFLVGQIFRIFQQDQEEYKLIYREYQIIRQKYWKKLQTGVYIVKQDQLQQRQINELAYYYQILQSMEFYEIIKEFSIVPYNKLEFQGKR</sequence>
<evidence type="ECO:0000256" key="5">
    <source>
        <dbReference type="RuleBase" id="RU366018"/>
    </source>
</evidence>
<protein>
    <recommendedName>
        <fullName evidence="5">E3 ubiquitin-protein ligase</fullName>
        <ecNumber evidence="5">2.3.2.27</ecNumber>
    </recommendedName>
</protein>
<evidence type="ECO:0000313" key="9">
    <source>
        <dbReference type="Proteomes" id="UP000054937"/>
    </source>
</evidence>
<keyword evidence="6" id="KW-1133">Transmembrane helix</keyword>
<evidence type="ECO:0000256" key="4">
    <source>
        <dbReference type="PROSITE-ProRule" id="PRU00508"/>
    </source>
</evidence>
<name>A0A0V0QKI7_PSEPJ</name>
<dbReference type="GO" id="GO:0071596">
    <property type="term" value="P:ubiquitin-dependent protein catabolic process via the N-end rule pathway"/>
    <property type="evidence" value="ECO:0007669"/>
    <property type="project" value="UniProtKB-UniRule"/>
</dbReference>
<evidence type="ECO:0000259" key="7">
    <source>
        <dbReference type="PROSITE" id="PS51157"/>
    </source>
</evidence>
<keyword evidence="5" id="KW-0808">Transferase</keyword>
<dbReference type="PANTHER" id="PTHR21497">
    <property type="entry name" value="UBIQUITIN LIGASE E3 ALPHA-RELATED"/>
    <property type="match status" value="1"/>
</dbReference>
<dbReference type="EC" id="2.3.2.27" evidence="5"/>
<dbReference type="PANTHER" id="PTHR21497:SF24">
    <property type="entry name" value="E3 UBIQUITIN-PROTEIN LIGASE UBR1"/>
    <property type="match status" value="1"/>
</dbReference>
<dbReference type="Proteomes" id="UP000054937">
    <property type="component" value="Unassembled WGS sequence"/>
</dbReference>
<dbReference type="AlphaFoldDB" id="A0A0V0QKI7"/>
<comment type="similarity">
    <text evidence="5">Belongs to the E3 ubiquitin-protein ligase UBR1-like family.</text>
</comment>
<dbReference type="UniPathway" id="UPA00143"/>
<keyword evidence="6" id="KW-0812">Transmembrane</keyword>
<dbReference type="GO" id="GO:0061630">
    <property type="term" value="F:ubiquitin protein ligase activity"/>
    <property type="evidence" value="ECO:0007669"/>
    <property type="project" value="UniProtKB-UniRule"/>
</dbReference>
<dbReference type="InterPro" id="IPR039164">
    <property type="entry name" value="UBR1-like"/>
</dbReference>
<comment type="pathway">
    <text evidence="5">Protein modification; protein ubiquitination.</text>
</comment>
<dbReference type="InterPro" id="IPR003126">
    <property type="entry name" value="Znf_UBR"/>
</dbReference>
<evidence type="ECO:0000256" key="3">
    <source>
        <dbReference type="ARBA" id="ARBA00022833"/>
    </source>
</evidence>
<proteinExistence type="inferred from homology"/>
<dbReference type="GO" id="GO:0000151">
    <property type="term" value="C:ubiquitin ligase complex"/>
    <property type="evidence" value="ECO:0007669"/>
    <property type="project" value="TreeGrafter"/>
</dbReference>
<comment type="function">
    <text evidence="5">Ubiquitin ligase protein which is a component of the N-end rule pathway. Recognizes and binds to proteins bearing specific N-terminal residues that are destabilizing according to the N-end rule, leading to their ubiquitination and subsequent degradation.</text>
</comment>
<dbReference type="Gene3D" id="2.10.110.30">
    <property type="match status" value="1"/>
</dbReference>
<dbReference type="GO" id="GO:0016567">
    <property type="term" value="P:protein ubiquitination"/>
    <property type="evidence" value="ECO:0007669"/>
    <property type="project" value="UniProtKB-UniRule"/>
</dbReference>
<feature type="zinc finger region" description="UBR-type" evidence="4">
    <location>
        <begin position="97"/>
        <end position="186"/>
    </location>
</feature>
<evidence type="ECO:0000256" key="1">
    <source>
        <dbReference type="ARBA" id="ARBA00022723"/>
    </source>
</evidence>
<dbReference type="GO" id="GO:0005737">
    <property type="term" value="C:cytoplasm"/>
    <property type="evidence" value="ECO:0007669"/>
    <property type="project" value="TreeGrafter"/>
</dbReference>
<dbReference type="InParanoid" id="A0A0V0QKI7"/>
<keyword evidence="2 5" id="KW-0863">Zinc-finger</keyword>